<comment type="caution">
    <text evidence="1">The sequence shown here is derived from an EMBL/GenBank/DDBJ whole genome shotgun (WGS) entry which is preliminary data.</text>
</comment>
<dbReference type="RefSeq" id="WP_038161739.1">
    <property type="nucleotide sequence ID" value="NZ_JMTB01000117.1"/>
</dbReference>
<dbReference type="EMBL" id="JMTB01000117">
    <property type="protein sequence ID" value="KFB99156.1"/>
    <property type="molecule type" value="Genomic_DNA"/>
</dbReference>
<organism evidence="1 2">
    <name type="scientific">Trabulsiella guamensis ATCC 49490</name>
    <dbReference type="NCBI Taxonomy" id="1005994"/>
    <lineage>
        <taxon>Bacteria</taxon>
        <taxon>Pseudomonadati</taxon>
        <taxon>Pseudomonadota</taxon>
        <taxon>Gammaproteobacteria</taxon>
        <taxon>Enterobacterales</taxon>
        <taxon>Enterobacteriaceae</taxon>
        <taxon>Trabulsiella</taxon>
    </lineage>
</organism>
<evidence type="ECO:0000313" key="1">
    <source>
        <dbReference type="EMBL" id="KFB99156.1"/>
    </source>
</evidence>
<dbReference type="eggNOG" id="ENOG503455D">
    <property type="taxonomic scope" value="Bacteria"/>
</dbReference>
<dbReference type="Proteomes" id="UP000028630">
    <property type="component" value="Unassembled WGS sequence"/>
</dbReference>
<reference evidence="2" key="1">
    <citation type="submission" date="2014-05" db="EMBL/GenBank/DDBJ databases">
        <title>ATOL: Assembling a taxonomically balanced genome-scale reconstruction of the evolutionary history of the Enterobacteriaceae.</title>
        <authorList>
            <person name="Plunkett G. III"/>
            <person name="Neeno-Eckwall E.C."/>
            <person name="Glasner J.D."/>
            <person name="Perna N.T."/>
        </authorList>
    </citation>
    <scope>NUCLEOTIDE SEQUENCE [LARGE SCALE GENOMIC DNA]</scope>
    <source>
        <strain evidence="2">ATCC 49490</strain>
    </source>
</reference>
<dbReference type="AlphaFoldDB" id="A0A084ZNW2"/>
<proteinExistence type="predicted"/>
<name>A0A084ZNW2_9ENTR</name>
<evidence type="ECO:0000313" key="2">
    <source>
        <dbReference type="Proteomes" id="UP000028630"/>
    </source>
</evidence>
<accession>A0A084ZNW2</accession>
<gene>
    <name evidence="1" type="ORF">GTGU_04157</name>
</gene>
<dbReference type="OrthoDB" id="6637858at2"/>
<sequence length="64" mass="7323">MSDKSKSAQDKGGTVHIDAETMKKIEEYQAFIRKNHPEMPVPTKGQIVRSSVNYWHHQTLGAWV</sequence>
<keyword evidence="2" id="KW-1185">Reference proteome</keyword>
<protein>
    <submittedName>
        <fullName evidence="1">Uncharacterized protein</fullName>
    </submittedName>
</protein>